<protein>
    <recommendedName>
        <fullName evidence="4">SUEL-type lectin domain-containing protein</fullName>
    </recommendedName>
</protein>
<dbReference type="OrthoDB" id="5970528at2759"/>
<feature type="region of interest" description="Disordered" evidence="1">
    <location>
        <begin position="753"/>
        <end position="782"/>
    </location>
</feature>
<feature type="transmembrane region" description="Helical" evidence="2">
    <location>
        <begin position="249"/>
        <end position="273"/>
    </location>
</feature>
<dbReference type="KEGG" id="epa:110249969"/>
<dbReference type="PROSITE" id="PS50228">
    <property type="entry name" value="SUEL_LECTIN"/>
    <property type="match status" value="1"/>
</dbReference>
<keyword evidence="2" id="KW-0472">Membrane</keyword>
<feature type="signal peptide" evidence="3">
    <location>
        <begin position="1"/>
        <end position="25"/>
    </location>
</feature>
<dbReference type="Proteomes" id="UP000887567">
    <property type="component" value="Unplaced"/>
</dbReference>
<dbReference type="EnsemblMetazoa" id="XM_021056552.2">
    <property type="protein sequence ID" value="XP_020912211.1"/>
    <property type="gene ID" value="LOC110249969"/>
</dbReference>
<evidence type="ECO:0000313" key="6">
    <source>
        <dbReference type="Proteomes" id="UP000887567"/>
    </source>
</evidence>
<feature type="compositionally biased region" description="Polar residues" evidence="1">
    <location>
        <begin position="392"/>
        <end position="401"/>
    </location>
</feature>
<dbReference type="InterPro" id="IPR000922">
    <property type="entry name" value="Lectin_gal-bd_dom"/>
</dbReference>
<evidence type="ECO:0000256" key="1">
    <source>
        <dbReference type="SAM" id="MobiDB-lite"/>
    </source>
</evidence>
<dbReference type="InterPro" id="IPR043159">
    <property type="entry name" value="Lectin_gal-bd_sf"/>
</dbReference>
<evidence type="ECO:0000256" key="3">
    <source>
        <dbReference type="SAM" id="SignalP"/>
    </source>
</evidence>
<feature type="compositionally biased region" description="Basic and acidic residues" evidence="1">
    <location>
        <begin position="597"/>
        <end position="609"/>
    </location>
</feature>
<sequence length="782" mass="86363">MASIMFYKIGILLFIAVKTVYYISAQQTEIRVPKVGNVVNEFICQGKSKNLSCSNETEVMVIYRAQYGREKEGRVICRYDPFLKKQDKDDPFLEKQDKDDKDTKCGLFDVTEAVSNLCHKESLCDVPSKNEILGRPCKGVYKYLVIMYACGFPHYVRLNATSNTTALGPNATSNGSNVITLTSKPPTMLNATVILPVVTAIRRRTPLPRSTASYVTPYVRGKQSNALELGISGRLLIWFLHFRANETSYVAVFVVAALCAVVLFGIVFGRCWYLRRRTKSQNFAVLHKPKRFFDPTMNYKQSNGHAGRRASRDQANEELLTEKTTPSKTEVVITRADVETTQPSRRPSRSEGESSLSNRSKQVTTSVADEGDGNKPDNSTFYVNPMYDKNRAGNTSASASNIHPRVPATHRLSNASEPGKSSTMGSPARSLSKQQMRCNSMGNLPRSHHSSMQRRHPSAGNVAANKDGLTFEPLTYPPKGSQHSQQGHMYNSPQLQPYQSQGSYQGQGQGGYQGQPPGTHRQPPGTPSRAGPGGYPKSPISPRPGMSGQPMGSPAKAPQRNRPMGPGGVPYQSPGPPAMKGTRPNSPYEYGTTENTPRGDMDTGRRYHGNEAPQWESNPHGDRVGITVNPSQSSNGPAHYRSNGRLHRRESYENIKPFDNLPDPMLHGEHRPGETRKRLANPTVTDPLISPLDTAPVGSNRFRSHERGRQQGYQYPAPPDQGSDSSDDDLYSLVAKGNYDSVINDPLNVRQTFRSENKKHRHPVGKHSAGRAPGRMFSDTSV</sequence>
<evidence type="ECO:0000313" key="5">
    <source>
        <dbReference type="EnsemblMetazoa" id="XP_020912211.1"/>
    </source>
</evidence>
<accession>A0A913XZ60</accession>
<feature type="compositionally biased region" description="Polar residues" evidence="1">
    <location>
        <begin position="481"/>
        <end position="491"/>
    </location>
</feature>
<keyword evidence="3" id="KW-0732">Signal</keyword>
<keyword evidence="6" id="KW-1185">Reference proteome</keyword>
<dbReference type="GO" id="GO:0030246">
    <property type="term" value="F:carbohydrate binding"/>
    <property type="evidence" value="ECO:0007669"/>
    <property type="project" value="InterPro"/>
</dbReference>
<evidence type="ECO:0000256" key="2">
    <source>
        <dbReference type="SAM" id="Phobius"/>
    </source>
</evidence>
<proteinExistence type="predicted"/>
<dbReference type="CDD" id="cd22829">
    <property type="entry name" value="Gal_Rha_Lectin_EVA1_EVA1C_rpt2"/>
    <property type="match status" value="1"/>
</dbReference>
<organism evidence="5 6">
    <name type="scientific">Exaiptasia diaphana</name>
    <name type="common">Tropical sea anemone</name>
    <name type="synonym">Aiptasia pulchella</name>
    <dbReference type="NCBI Taxonomy" id="2652724"/>
    <lineage>
        <taxon>Eukaryota</taxon>
        <taxon>Metazoa</taxon>
        <taxon>Cnidaria</taxon>
        <taxon>Anthozoa</taxon>
        <taxon>Hexacorallia</taxon>
        <taxon>Actiniaria</taxon>
        <taxon>Aiptasiidae</taxon>
        <taxon>Exaiptasia</taxon>
    </lineage>
</organism>
<dbReference type="Pfam" id="PF02140">
    <property type="entry name" value="SUEL_Lectin"/>
    <property type="match status" value="1"/>
</dbReference>
<feature type="compositionally biased region" description="Basic and acidic residues" evidence="1">
    <location>
        <begin position="666"/>
        <end position="677"/>
    </location>
</feature>
<feature type="domain" description="SUEL-type lectin" evidence="4">
    <location>
        <begin position="43"/>
        <end position="151"/>
    </location>
</feature>
<dbReference type="GeneID" id="110249969"/>
<feature type="region of interest" description="Disordered" evidence="1">
    <location>
        <begin position="296"/>
        <end position="732"/>
    </location>
</feature>
<feature type="chain" id="PRO_5038101977" description="SUEL-type lectin domain-containing protein" evidence="3">
    <location>
        <begin position="26"/>
        <end position="782"/>
    </location>
</feature>
<keyword evidence="2" id="KW-0812">Transmembrane</keyword>
<feature type="compositionally biased region" description="Basic residues" evidence="1">
    <location>
        <begin position="446"/>
        <end position="457"/>
    </location>
</feature>
<keyword evidence="2" id="KW-1133">Transmembrane helix</keyword>
<feature type="compositionally biased region" description="Polar residues" evidence="1">
    <location>
        <begin position="411"/>
        <end position="442"/>
    </location>
</feature>
<feature type="compositionally biased region" description="Low complexity" evidence="1">
    <location>
        <begin position="492"/>
        <end position="504"/>
    </location>
</feature>
<dbReference type="Gene3D" id="2.60.120.740">
    <property type="match status" value="1"/>
</dbReference>
<dbReference type="AlphaFoldDB" id="A0A913XZ60"/>
<name>A0A913XZ60_EXADI</name>
<dbReference type="RefSeq" id="XP_020912211.1">
    <property type="nucleotide sequence ID" value="XM_021056552.2"/>
</dbReference>
<evidence type="ECO:0000259" key="4">
    <source>
        <dbReference type="PROSITE" id="PS50228"/>
    </source>
</evidence>
<reference evidence="5" key="1">
    <citation type="submission" date="2022-11" db="UniProtKB">
        <authorList>
            <consortium name="EnsemblMetazoa"/>
        </authorList>
    </citation>
    <scope>IDENTIFICATION</scope>
</reference>
<feature type="compositionally biased region" description="Basic residues" evidence="1">
    <location>
        <begin position="757"/>
        <end position="769"/>
    </location>
</feature>